<dbReference type="InterPro" id="IPR008152">
    <property type="entry name" value="Clathrin_a/b/g-adaptin_app_Ig"/>
</dbReference>
<protein>
    <recommendedName>
        <fullName evidence="8">AP-1 complex subunit gamma</fullName>
    </recommendedName>
</protein>
<evidence type="ECO:0000259" key="10">
    <source>
        <dbReference type="SMART" id="SM00809"/>
    </source>
</evidence>
<evidence type="ECO:0000256" key="1">
    <source>
        <dbReference type="ARBA" id="ARBA00004156"/>
    </source>
</evidence>
<keyword evidence="4 8" id="KW-0653">Protein transport</keyword>
<comment type="similarity">
    <text evidence="8">Belongs to the adaptor complexes large subunit family.</text>
</comment>
<dbReference type="GO" id="GO:0006886">
    <property type="term" value="P:intracellular protein transport"/>
    <property type="evidence" value="ECO:0007669"/>
    <property type="project" value="UniProtKB-UniRule"/>
</dbReference>
<keyword evidence="5 8" id="KW-0333">Golgi apparatus</keyword>
<dbReference type="AlphaFoldDB" id="A0A7H9HMR9"/>
<reference evidence="11 12" key="1">
    <citation type="submission" date="2020-06" db="EMBL/GenBank/DDBJ databases">
        <title>The yeast mating-type switching endonuclease HO is a domesticated member of an unorthodox homing genetic element family.</title>
        <authorList>
            <person name="Coughlan A.Y."/>
            <person name="Lombardi L."/>
            <person name="Braun-Galleani S."/>
            <person name="Martos A.R."/>
            <person name="Galeote V."/>
            <person name="Bigey F."/>
            <person name="Dequin S."/>
            <person name="Byrne K.P."/>
            <person name="Wolfe K.H."/>
        </authorList>
    </citation>
    <scope>NUCLEOTIDE SEQUENCE [LARGE SCALE GENOMIC DNA]</scope>
    <source>
        <strain evidence="11 12">CBS2947</strain>
    </source>
</reference>
<evidence type="ECO:0000256" key="8">
    <source>
        <dbReference type="PIRNR" id="PIRNR037094"/>
    </source>
</evidence>
<evidence type="ECO:0000256" key="4">
    <source>
        <dbReference type="ARBA" id="ARBA00022927"/>
    </source>
</evidence>
<evidence type="ECO:0000313" key="11">
    <source>
        <dbReference type="EMBL" id="QLQ79074.1"/>
    </source>
</evidence>
<dbReference type="GO" id="GO:0016192">
    <property type="term" value="P:vesicle-mediated transport"/>
    <property type="evidence" value="ECO:0007669"/>
    <property type="project" value="InterPro"/>
</dbReference>
<dbReference type="Pfam" id="PF02883">
    <property type="entry name" value="Alpha_adaptinC2"/>
    <property type="match status" value="1"/>
</dbReference>
<proteinExistence type="inferred from homology"/>
<evidence type="ECO:0000256" key="5">
    <source>
        <dbReference type="ARBA" id="ARBA00023034"/>
    </source>
</evidence>
<dbReference type="Pfam" id="PF01602">
    <property type="entry name" value="Adaptin_N"/>
    <property type="match status" value="1"/>
</dbReference>
<dbReference type="OrthoDB" id="28053at2759"/>
<comment type="subcellular location">
    <subcellularLocation>
        <location evidence="1">Cytoplasmic vesicle membrane</location>
    </subcellularLocation>
    <subcellularLocation>
        <location evidence="2">Golgi apparatus</location>
    </subcellularLocation>
</comment>
<evidence type="ECO:0000256" key="9">
    <source>
        <dbReference type="SAM" id="MobiDB-lite"/>
    </source>
</evidence>
<name>A0A7H9HMR9_9SACH</name>
<dbReference type="SUPFAM" id="SSF49348">
    <property type="entry name" value="Clathrin adaptor appendage domain"/>
    <property type="match status" value="1"/>
</dbReference>
<keyword evidence="6 8" id="KW-0472">Membrane</keyword>
<dbReference type="InterPro" id="IPR016024">
    <property type="entry name" value="ARM-type_fold"/>
</dbReference>
<dbReference type="InterPro" id="IPR050840">
    <property type="entry name" value="Adaptor_Complx_Large_Subunit"/>
</dbReference>
<dbReference type="PIRSF" id="PIRSF037094">
    <property type="entry name" value="AP1_complex_gamma"/>
    <property type="match status" value="1"/>
</dbReference>
<dbReference type="PANTHER" id="PTHR22780">
    <property type="entry name" value="ADAPTIN, ALPHA/GAMMA/EPSILON"/>
    <property type="match status" value="1"/>
</dbReference>
<dbReference type="GO" id="GO:0030121">
    <property type="term" value="C:AP-1 adaptor complex"/>
    <property type="evidence" value="ECO:0007669"/>
    <property type="project" value="InterPro"/>
</dbReference>
<dbReference type="SUPFAM" id="SSF48371">
    <property type="entry name" value="ARM repeat"/>
    <property type="match status" value="1"/>
</dbReference>
<dbReference type="InterPro" id="IPR017107">
    <property type="entry name" value="AP1_complex_gsu"/>
</dbReference>
<keyword evidence="12" id="KW-1185">Reference proteome</keyword>
<keyword evidence="3 8" id="KW-0813">Transport</keyword>
<evidence type="ECO:0000256" key="6">
    <source>
        <dbReference type="ARBA" id="ARBA00023136"/>
    </source>
</evidence>
<dbReference type="EMBL" id="CP059268">
    <property type="protein sequence ID" value="QLQ79074.1"/>
    <property type="molecule type" value="Genomic_DNA"/>
</dbReference>
<gene>
    <name evidence="11" type="ORF">HG537_0B04220</name>
</gene>
<dbReference type="Gene3D" id="2.60.40.1230">
    <property type="match status" value="1"/>
</dbReference>
<evidence type="ECO:0000256" key="7">
    <source>
        <dbReference type="ARBA" id="ARBA00023329"/>
    </source>
</evidence>
<keyword evidence="7 8" id="KW-0968">Cytoplasmic vesicle</keyword>
<dbReference type="SMART" id="SM00809">
    <property type="entry name" value="Alpha_adaptinC2"/>
    <property type="match status" value="1"/>
</dbReference>
<organism evidence="11 12">
    <name type="scientific">Torulaspora globosa</name>
    <dbReference type="NCBI Taxonomy" id="48254"/>
    <lineage>
        <taxon>Eukaryota</taxon>
        <taxon>Fungi</taxon>
        <taxon>Dikarya</taxon>
        <taxon>Ascomycota</taxon>
        <taxon>Saccharomycotina</taxon>
        <taxon>Saccharomycetes</taxon>
        <taxon>Saccharomycetales</taxon>
        <taxon>Saccharomycetaceae</taxon>
        <taxon>Torulaspora</taxon>
    </lineage>
</organism>
<feature type="region of interest" description="Disordered" evidence="9">
    <location>
        <begin position="681"/>
        <end position="700"/>
    </location>
</feature>
<sequence>MGGSSLRSFIKDVRGAKTVAEERAIVTKASAKIRTKLRDDHLPLEKRRNNIQKLLYLYILGEKTHFGQVECINLIASEEFANKRLGYLAAMLLLDESQDLLTLLTNLLNNDLNHPNRCVVSLALTTLGFLSSSELARDLYPDVENILNTSKDPFLVKKALQCVAKLVMTDCSLLEILQPPQLLSLLNNRSICTHGVLLGIAKVLQAVFASLSMLRKREELTVDTNGILKQLLGAVPELLDLLQNLNVKNFEPEYDIQGICDPFLQCELLYTLRLFFQVCFEFKITEIEQYSNKFNDLLTQIATNTDSSKNCGQAILYEATRTIFSLNLNQASRVLGINILAQFLSGKDNNTKYVALSTLLKVVPQEPVAVQRHRKFISRCLRDPDISIRSRALELAFAILNDVTMVELTEQLVEFLKNASDDDRSLIVYTVEYLVRAFETHTSVDEKWKLETLIMVLKLVGNVINAETISNLLIFINNASCAQERCELIAGMLKLTLDDSERSEISEHNTGWNLVTIWCVGEYGGEILENKSDAKISERSLTKYLIDQHAASDRNDNKMVHYLLTAALKLSAHINDAGCNESLRQILVSRSKDADLMLQSKSVQYEIIFRQPLKVKKTILESMPKFEKKIDVETQKISPTATQSTASQRESSDLLDLLGEKQEPQPVLSPTDLLADIFGTNGTNGKPSNDKRVSGVNTPALKIPTDSTKIHESDAIECYITLKSCNDGTAQMELYLKAKTNLQNLQTFCAVPRTQKLTLSQIQPSNALIPNQIARQSLKIVGSGKLKLRIKLNFITDGNNNTDQFDHKFDQTL</sequence>
<dbReference type="InterPro" id="IPR002553">
    <property type="entry name" value="Clathrin/coatomer_adapt-like_N"/>
</dbReference>
<dbReference type="InterPro" id="IPR013041">
    <property type="entry name" value="Clathrin_app_Ig-like_sf"/>
</dbReference>
<evidence type="ECO:0000256" key="2">
    <source>
        <dbReference type="ARBA" id="ARBA00004555"/>
    </source>
</evidence>
<dbReference type="InterPro" id="IPR011989">
    <property type="entry name" value="ARM-like"/>
</dbReference>
<evidence type="ECO:0000256" key="3">
    <source>
        <dbReference type="ARBA" id="ARBA00022448"/>
    </source>
</evidence>
<feature type="domain" description="Clathrin adaptor alpha/beta/gamma-adaptin appendage Ig-like subdomain" evidence="10">
    <location>
        <begin position="703"/>
        <end position="810"/>
    </location>
</feature>
<dbReference type="Gene3D" id="1.25.10.10">
    <property type="entry name" value="Leucine-rich Repeat Variant"/>
    <property type="match status" value="1"/>
</dbReference>
<dbReference type="Proteomes" id="UP000510647">
    <property type="component" value="Chromosome 2"/>
</dbReference>
<evidence type="ECO:0000313" key="12">
    <source>
        <dbReference type="Proteomes" id="UP000510647"/>
    </source>
</evidence>
<accession>A0A7H9HMR9</accession>